<dbReference type="PROSITE" id="PS50198">
    <property type="entry name" value="PPIC_PPIASE_2"/>
    <property type="match status" value="1"/>
</dbReference>
<evidence type="ECO:0000256" key="1">
    <source>
        <dbReference type="SAM" id="MobiDB-lite"/>
    </source>
</evidence>
<dbReference type="SUPFAM" id="SSF109998">
    <property type="entry name" value="Triger factor/SurA peptide-binding domain-like"/>
    <property type="match status" value="1"/>
</dbReference>
<feature type="compositionally biased region" description="Basic and acidic residues" evidence="1">
    <location>
        <begin position="304"/>
        <end position="319"/>
    </location>
</feature>
<dbReference type="EMBL" id="UOFN01000108">
    <property type="protein sequence ID" value="VAW79222.1"/>
    <property type="molecule type" value="Genomic_DNA"/>
</dbReference>
<gene>
    <name evidence="3" type="ORF">MNBD_GAMMA15-298</name>
</gene>
<dbReference type="InterPro" id="IPR046357">
    <property type="entry name" value="PPIase_dom_sf"/>
</dbReference>
<reference evidence="3" key="1">
    <citation type="submission" date="2018-06" db="EMBL/GenBank/DDBJ databases">
        <authorList>
            <person name="Zhirakovskaya E."/>
        </authorList>
    </citation>
    <scope>NUCLEOTIDE SEQUENCE</scope>
</reference>
<dbReference type="Gene3D" id="3.10.50.40">
    <property type="match status" value="1"/>
</dbReference>
<feature type="region of interest" description="Disordered" evidence="1">
    <location>
        <begin position="280"/>
        <end position="319"/>
    </location>
</feature>
<dbReference type="Gene3D" id="1.10.8.1040">
    <property type="match status" value="1"/>
</dbReference>
<dbReference type="AlphaFoldDB" id="A0A3B0YV56"/>
<sequence>MKLRYMTLALVLAGSLTACDQLPSGINGDANKTARPPADDSEVLATVNGMPITANTLEIYQQHRQGRAQGNPAAPDRKAMLEEIINLELASQDGEKKGVDKKPEIYAQIEQQRRAVVASAAFQRQMKKHPISEEELKSIYDEKTQASNEYKARHILVDSKEKAEILIAELDKGADFAEVAMKNSTGPSGKNGGDLGWFSPQSMVKPFSQAIIGMDKGSYTPEPVKTQFGWHIIKLEDSRESTPPAFEQVKPQLEMMVRNQRVQDYINKLRKKANIQIMETEPAPEVATEDAAAEDTAATSEETPAAKEEATTEDAPKAE</sequence>
<protein>
    <recommendedName>
        <fullName evidence="2">PpiC domain-containing protein</fullName>
    </recommendedName>
</protein>
<dbReference type="Pfam" id="PF13616">
    <property type="entry name" value="Rotamase_3"/>
    <property type="match status" value="1"/>
</dbReference>
<dbReference type="PANTHER" id="PTHR47245">
    <property type="entry name" value="PEPTIDYLPROLYL ISOMERASE"/>
    <property type="match status" value="1"/>
</dbReference>
<dbReference type="InterPro" id="IPR050245">
    <property type="entry name" value="PrsA_foldase"/>
</dbReference>
<dbReference type="PROSITE" id="PS51257">
    <property type="entry name" value="PROKAR_LIPOPROTEIN"/>
    <property type="match status" value="1"/>
</dbReference>
<dbReference type="GO" id="GO:0003755">
    <property type="term" value="F:peptidyl-prolyl cis-trans isomerase activity"/>
    <property type="evidence" value="ECO:0007669"/>
    <property type="project" value="InterPro"/>
</dbReference>
<feature type="compositionally biased region" description="Low complexity" evidence="1">
    <location>
        <begin position="294"/>
        <end position="303"/>
    </location>
</feature>
<dbReference type="PANTHER" id="PTHR47245:SF2">
    <property type="entry name" value="PEPTIDYL-PROLYL CIS-TRANS ISOMERASE HP_0175-RELATED"/>
    <property type="match status" value="1"/>
</dbReference>
<dbReference type="InterPro" id="IPR000297">
    <property type="entry name" value="PPIase_PpiC"/>
</dbReference>
<proteinExistence type="predicted"/>
<name>A0A3B0YV56_9ZZZZ</name>
<evidence type="ECO:0000259" key="2">
    <source>
        <dbReference type="PROSITE" id="PS50198"/>
    </source>
</evidence>
<dbReference type="SUPFAM" id="SSF54534">
    <property type="entry name" value="FKBP-like"/>
    <property type="match status" value="1"/>
</dbReference>
<dbReference type="InterPro" id="IPR027304">
    <property type="entry name" value="Trigger_fact/SurA_dom_sf"/>
</dbReference>
<dbReference type="InterPro" id="IPR023058">
    <property type="entry name" value="PPIase_PpiC_CS"/>
</dbReference>
<organism evidence="3">
    <name type="scientific">hydrothermal vent metagenome</name>
    <dbReference type="NCBI Taxonomy" id="652676"/>
    <lineage>
        <taxon>unclassified sequences</taxon>
        <taxon>metagenomes</taxon>
        <taxon>ecological metagenomes</taxon>
    </lineage>
</organism>
<accession>A0A3B0YV56</accession>
<evidence type="ECO:0000313" key="3">
    <source>
        <dbReference type="EMBL" id="VAW79222.1"/>
    </source>
</evidence>
<feature type="domain" description="PpiC" evidence="2">
    <location>
        <begin position="147"/>
        <end position="237"/>
    </location>
</feature>
<dbReference type="PROSITE" id="PS01096">
    <property type="entry name" value="PPIC_PPIASE_1"/>
    <property type="match status" value="1"/>
</dbReference>